<feature type="compositionally biased region" description="Basic and acidic residues" evidence="1">
    <location>
        <begin position="9"/>
        <end position="23"/>
    </location>
</feature>
<proteinExistence type="predicted"/>
<evidence type="ECO:0000313" key="2">
    <source>
        <dbReference type="EMBL" id="CAA9590833.1"/>
    </source>
</evidence>
<feature type="region of interest" description="Disordered" evidence="1">
    <location>
        <begin position="1"/>
        <end position="34"/>
    </location>
</feature>
<protein>
    <submittedName>
        <fullName evidence="2">Uncharacterized protein</fullName>
    </submittedName>
</protein>
<gene>
    <name evidence="2" type="ORF">AVDCRST_MAG18-5216</name>
</gene>
<dbReference type="EMBL" id="CADCWN010000418">
    <property type="protein sequence ID" value="CAA9590833.1"/>
    <property type="molecule type" value="Genomic_DNA"/>
</dbReference>
<reference evidence="2" key="1">
    <citation type="submission" date="2020-02" db="EMBL/GenBank/DDBJ databases">
        <authorList>
            <person name="Meier V. D."/>
        </authorList>
    </citation>
    <scope>NUCLEOTIDE SEQUENCE</scope>
    <source>
        <strain evidence="2">AVDCRST_MAG18</strain>
    </source>
</reference>
<organism evidence="2">
    <name type="scientific">uncultured Thermomicrobiales bacterium</name>
    <dbReference type="NCBI Taxonomy" id="1645740"/>
    <lineage>
        <taxon>Bacteria</taxon>
        <taxon>Pseudomonadati</taxon>
        <taxon>Thermomicrobiota</taxon>
        <taxon>Thermomicrobia</taxon>
        <taxon>Thermomicrobiales</taxon>
        <taxon>environmental samples</taxon>
    </lineage>
</organism>
<name>A0A6J4VX22_9BACT</name>
<accession>A0A6J4VX22</accession>
<dbReference type="AlphaFoldDB" id="A0A6J4VX22"/>
<sequence length="64" mass="7292">MGWWATGHWEMEQETRRHGRDGQEGGWDSTCLPSSIGGPQATLGTFHLTLITDYRLPTTDYRLL</sequence>
<evidence type="ECO:0000256" key="1">
    <source>
        <dbReference type="SAM" id="MobiDB-lite"/>
    </source>
</evidence>